<comment type="caution">
    <text evidence="1">The sequence shown here is derived from an EMBL/GenBank/DDBJ whole genome shotgun (WGS) entry which is preliminary data.</text>
</comment>
<name>A0ABQ7QVT3_PLUXY</name>
<proteinExistence type="predicted"/>
<sequence length="140" mass="16210">MAKSRKLTEDKHTINIGPLRAQDHGNWMISKFYRNERNELVEEYQTISIIIIEKVPSQPQFITLQTGDDFHLSFLYSLPNLETCQLLSKTADRYYERDQNRLNLCGYVVKSVTKEDIGLWEIKASGDIEYATSVYLDVSG</sequence>
<evidence type="ECO:0000313" key="2">
    <source>
        <dbReference type="Proteomes" id="UP000823941"/>
    </source>
</evidence>
<protein>
    <submittedName>
        <fullName evidence="1">Uncharacterized protein</fullName>
    </submittedName>
</protein>
<evidence type="ECO:0000313" key="1">
    <source>
        <dbReference type="EMBL" id="KAG7309119.1"/>
    </source>
</evidence>
<accession>A0ABQ7QVT3</accession>
<keyword evidence="2" id="KW-1185">Reference proteome</keyword>
<organism evidence="1 2">
    <name type="scientific">Plutella xylostella</name>
    <name type="common">Diamondback moth</name>
    <name type="synonym">Plutella maculipennis</name>
    <dbReference type="NCBI Taxonomy" id="51655"/>
    <lineage>
        <taxon>Eukaryota</taxon>
        <taxon>Metazoa</taxon>
        <taxon>Ecdysozoa</taxon>
        <taxon>Arthropoda</taxon>
        <taxon>Hexapoda</taxon>
        <taxon>Insecta</taxon>
        <taxon>Pterygota</taxon>
        <taxon>Neoptera</taxon>
        <taxon>Endopterygota</taxon>
        <taxon>Lepidoptera</taxon>
        <taxon>Glossata</taxon>
        <taxon>Ditrysia</taxon>
        <taxon>Yponomeutoidea</taxon>
        <taxon>Plutellidae</taxon>
        <taxon>Plutella</taxon>
    </lineage>
</organism>
<dbReference type="EMBL" id="JAHIBW010000007">
    <property type="protein sequence ID" value="KAG7309119.1"/>
    <property type="molecule type" value="Genomic_DNA"/>
</dbReference>
<gene>
    <name evidence="1" type="ORF">JYU34_005039</name>
</gene>
<dbReference type="Proteomes" id="UP000823941">
    <property type="component" value="Chromosome 7"/>
</dbReference>
<reference evidence="1 2" key="1">
    <citation type="submission" date="2021-06" db="EMBL/GenBank/DDBJ databases">
        <title>A haploid diamondback moth (Plutella xylostella L.) genome assembly resolves 31 chromosomes and identifies a diamide resistance mutation.</title>
        <authorList>
            <person name="Ward C.M."/>
            <person name="Perry K.D."/>
            <person name="Baker G."/>
            <person name="Powis K."/>
            <person name="Heckel D.G."/>
            <person name="Baxter S.W."/>
        </authorList>
    </citation>
    <scope>NUCLEOTIDE SEQUENCE [LARGE SCALE GENOMIC DNA]</scope>
    <source>
        <strain evidence="1 2">LV</strain>
        <tissue evidence="1">Single pupa</tissue>
    </source>
</reference>